<dbReference type="Proteomes" id="UP000619788">
    <property type="component" value="Unassembled WGS sequence"/>
</dbReference>
<dbReference type="InterPro" id="IPR056037">
    <property type="entry name" value="DUF7620"/>
</dbReference>
<accession>A0A8J3SCM3</accession>
<evidence type="ECO:0000313" key="2">
    <source>
        <dbReference type="EMBL" id="GIH91927.1"/>
    </source>
</evidence>
<gene>
    <name evidence="2" type="ORF">Psi01_25570</name>
</gene>
<sequence length="65" mass="7617">MTRDDRDIEQAEQEAEASRRRAEADLAHARERALRSLTLAERLRRLREANHFGELLSEAFRGRRG</sequence>
<dbReference type="EMBL" id="BOOJ01000023">
    <property type="protein sequence ID" value="GIH91927.1"/>
    <property type="molecule type" value="Genomic_DNA"/>
</dbReference>
<evidence type="ECO:0000313" key="3">
    <source>
        <dbReference type="Proteomes" id="UP000619788"/>
    </source>
</evidence>
<name>A0A8J3SCM3_9ACTN</name>
<proteinExistence type="predicted"/>
<dbReference type="RefSeq" id="WP_204064177.1">
    <property type="nucleotide sequence ID" value="NZ_BOOJ01000023.1"/>
</dbReference>
<reference evidence="2 3" key="1">
    <citation type="submission" date="2021-01" db="EMBL/GenBank/DDBJ databases">
        <title>Whole genome shotgun sequence of Planobispora siamensis NBRC 107568.</title>
        <authorList>
            <person name="Komaki H."/>
            <person name="Tamura T."/>
        </authorList>
    </citation>
    <scope>NUCLEOTIDE SEQUENCE [LARGE SCALE GENOMIC DNA]</scope>
    <source>
        <strain evidence="2 3">NBRC 107568</strain>
    </source>
</reference>
<organism evidence="2 3">
    <name type="scientific">Planobispora siamensis</name>
    <dbReference type="NCBI Taxonomy" id="936338"/>
    <lineage>
        <taxon>Bacteria</taxon>
        <taxon>Bacillati</taxon>
        <taxon>Actinomycetota</taxon>
        <taxon>Actinomycetes</taxon>
        <taxon>Streptosporangiales</taxon>
        <taxon>Streptosporangiaceae</taxon>
        <taxon>Planobispora</taxon>
    </lineage>
</organism>
<feature type="region of interest" description="Disordered" evidence="1">
    <location>
        <begin position="1"/>
        <end position="24"/>
    </location>
</feature>
<protein>
    <submittedName>
        <fullName evidence="2">Uncharacterized protein</fullName>
    </submittedName>
</protein>
<dbReference type="AlphaFoldDB" id="A0A8J3SCM3"/>
<keyword evidence="3" id="KW-1185">Reference proteome</keyword>
<dbReference type="Pfam" id="PF24596">
    <property type="entry name" value="DUF7620"/>
    <property type="match status" value="1"/>
</dbReference>
<comment type="caution">
    <text evidence="2">The sequence shown here is derived from an EMBL/GenBank/DDBJ whole genome shotgun (WGS) entry which is preliminary data.</text>
</comment>
<evidence type="ECO:0000256" key="1">
    <source>
        <dbReference type="SAM" id="MobiDB-lite"/>
    </source>
</evidence>